<evidence type="ECO:0000313" key="2">
    <source>
        <dbReference type="EMBL" id="RCN27595.1"/>
    </source>
</evidence>
<feature type="chain" id="PRO_5016613641" evidence="1">
    <location>
        <begin position="27"/>
        <end position="159"/>
    </location>
</feature>
<dbReference type="Proteomes" id="UP000252519">
    <property type="component" value="Unassembled WGS sequence"/>
</dbReference>
<evidence type="ECO:0000313" key="3">
    <source>
        <dbReference type="Proteomes" id="UP000252519"/>
    </source>
</evidence>
<dbReference type="EMBL" id="JOJR01003826">
    <property type="protein sequence ID" value="RCN27595.1"/>
    <property type="molecule type" value="Genomic_DNA"/>
</dbReference>
<name>A0A368F9Q3_ANCCA</name>
<feature type="signal peptide" evidence="1">
    <location>
        <begin position="1"/>
        <end position="26"/>
    </location>
</feature>
<sequence>MHILLSRHFMLSVYICAIAVVSLTASSNNEKDECGPVENGMAIREVILEMVNERRSKLVRGDQQNGPNSANKLPQGENIRKMVGCLCCLVVFLSQCHCARKERVAEEFCEIFHPTTLGKNLDRLHLQRCNLLNCFSHSSATYPRLKLFTLLFTLLPHKG</sequence>
<gene>
    <name evidence="2" type="ORF">ANCCAN_26670</name>
</gene>
<protein>
    <submittedName>
        <fullName evidence="2">Uncharacterized protein</fullName>
    </submittedName>
</protein>
<comment type="caution">
    <text evidence="2">The sequence shown here is derived from an EMBL/GenBank/DDBJ whole genome shotgun (WGS) entry which is preliminary data.</text>
</comment>
<proteinExistence type="predicted"/>
<keyword evidence="3" id="KW-1185">Reference proteome</keyword>
<keyword evidence="1" id="KW-0732">Signal</keyword>
<organism evidence="2 3">
    <name type="scientific">Ancylostoma caninum</name>
    <name type="common">Dog hookworm</name>
    <dbReference type="NCBI Taxonomy" id="29170"/>
    <lineage>
        <taxon>Eukaryota</taxon>
        <taxon>Metazoa</taxon>
        <taxon>Ecdysozoa</taxon>
        <taxon>Nematoda</taxon>
        <taxon>Chromadorea</taxon>
        <taxon>Rhabditida</taxon>
        <taxon>Rhabditina</taxon>
        <taxon>Rhabditomorpha</taxon>
        <taxon>Strongyloidea</taxon>
        <taxon>Ancylostomatidae</taxon>
        <taxon>Ancylostomatinae</taxon>
        <taxon>Ancylostoma</taxon>
    </lineage>
</organism>
<dbReference type="AlphaFoldDB" id="A0A368F9Q3"/>
<evidence type="ECO:0000256" key="1">
    <source>
        <dbReference type="SAM" id="SignalP"/>
    </source>
</evidence>
<accession>A0A368F9Q3</accession>
<reference evidence="2 3" key="1">
    <citation type="submission" date="2014-10" db="EMBL/GenBank/DDBJ databases">
        <title>Draft genome of the hookworm Ancylostoma caninum.</title>
        <authorList>
            <person name="Mitreva M."/>
        </authorList>
    </citation>
    <scope>NUCLEOTIDE SEQUENCE [LARGE SCALE GENOMIC DNA]</scope>
    <source>
        <strain evidence="2 3">Baltimore</strain>
    </source>
</reference>